<evidence type="ECO:0000313" key="8">
    <source>
        <dbReference type="EMBL" id="KAK4154789.1"/>
    </source>
</evidence>
<dbReference type="PANTHER" id="PTHR20963">
    <property type="entry name" value="MULTIPLE INOSITOL POLYPHOSPHATE PHOSPHATASE-RELATED"/>
    <property type="match status" value="1"/>
</dbReference>
<dbReference type="GO" id="GO:0016158">
    <property type="term" value="F:inositol hexakisphosphate 3-phosphatase activity"/>
    <property type="evidence" value="ECO:0007669"/>
    <property type="project" value="UniProtKB-EC"/>
</dbReference>
<reference evidence="8" key="1">
    <citation type="journal article" date="2023" name="Mol. Phylogenet. Evol.">
        <title>Genome-scale phylogeny and comparative genomics of the fungal order Sordariales.</title>
        <authorList>
            <person name="Hensen N."/>
            <person name="Bonometti L."/>
            <person name="Westerberg I."/>
            <person name="Brannstrom I.O."/>
            <person name="Guillou S."/>
            <person name="Cros-Aarteil S."/>
            <person name="Calhoun S."/>
            <person name="Haridas S."/>
            <person name="Kuo A."/>
            <person name="Mondo S."/>
            <person name="Pangilinan J."/>
            <person name="Riley R."/>
            <person name="LaButti K."/>
            <person name="Andreopoulos B."/>
            <person name="Lipzen A."/>
            <person name="Chen C."/>
            <person name="Yan M."/>
            <person name="Daum C."/>
            <person name="Ng V."/>
            <person name="Clum A."/>
            <person name="Steindorff A."/>
            <person name="Ohm R.A."/>
            <person name="Martin F."/>
            <person name="Silar P."/>
            <person name="Natvig D.O."/>
            <person name="Lalanne C."/>
            <person name="Gautier V."/>
            <person name="Ament-Velasquez S.L."/>
            <person name="Kruys A."/>
            <person name="Hutchinson M.I."/>
            <person name="Powell A.J."/>
            <person name="Barry K."/>
            <person name="Miller A.N."/>
            <person name="Grigoriev I.V."/>
            <person name="Debuchy R."/>
            <person name="Gladieux P."/>
            <person name="Hiltunen Thoren M."/>
            <person name="Johannesson H."/>
        </authorList>
    </citation>
    <scope>NUCLEOTIDE SEQUENCE</scope>
    <source>
        <strain evidence="8">CBS 538.74</strain>
    </source>
</reference>
<feature type="disulfide bond" evidence="6">
    <location>
        <begin position="71"/>
        <end position="400"/>
    </location>
</feature>
<evidence type="ECO:0000256" key="6">
    <source>
        <dbReference type="PIRSR" id="PIRSR000894-2"/>
    </source>
</evidence>
<evidence type="ECO:0000256" key="7">
    <source>
        <dbReference type="SAM" id="SignalP"/>
    </source>
</evidence>
<comment type="similarity">
    <text evidence="1">Belongs to the histidine acid phosphatase family.</text>
</comment>
<feature type="active site" description="Proton donor" evidence="5">
    <location>
        <position position="351"/>
    </location>
</feature>
<evidence type="ECO:0000256" key="3">
    <source>
        <dbReference type="ARBA" id="ARBA00022801"/>
    </source>
</evidence>
<keyword evidence="4" id="KW-0325">Glycoprotein</keyword>
<keyword evidence="7" id="KW-0732">Signal</keyword>
<evidence type="ECO:0000256" key="2">
    <source>
        <dbReference type="ARBA" id="ARBA00012632"/>
    </source>
</evidence>
<dbReference type="GO" id="GO:0003993">
    <property type="term" value="F:acid phosphatase activity"/>
    <property type="evidence" value="ECO:0007669"/>
    <property type="project" value="TreeGrafter"/>
</dbReference>
<dbReference type="CDD" id="cd07061">
    <property type="entry name" value="HP_HAP_like"/>
    <property type="match status" value="1"/>
</dbReference>
<dbReference type="InterPro" id="IPR016274">
    <property type="entry name" value="Histidine_acid_Pase_euk"/>
</dbReference>
<name>A0AAN6VP91_9PEZI</name>
<dbReference type="GO" id="GO:0009277">
    <property type="term" value="C:fungal-type cell wall"/>
    <property type="evidence" value="ECO:0007669"/>
    <property type="project" value="TreeGrafter"/>
</dbReference>
<evidence type="ECO:0000256" key="5">
    <source>
        <dbReference type="PIRSR" id="PIRSR000894-1"/>
    </source>
</evidence>
<dbReference type="PROSITE" id="PS00616">
    <property type="entry name" value="HIS_ACID_PHOSPHAT_1"/>
    <property type="match status" value="1"/>
</dbReference>
<evidence type="ECO:0000313" key="9">
    <source>
        <dbReference type="Proteomes" id="UP001302745"/>
    </source>
</evidence>
<protein>
    <recommendedName>
        <fullName evidence="2">3-phytase</fullName>
        <ecNumber evidence="2">3.1.3.8</ecNumber>
    </recommendedName>
</protein>
<feature type="disulfide bond" evidence="6">
    <location>
        <begin position="264"/>
        <end position="278"/>
    </location>
</feature>
<organism evidence="8 9">
    <name type="scientific">Chaetomidium leptoderma</name>
    <dbReference type="NCBI Taxonomy" id="669021"/>
    <lineage>
        <taxon>Eukaryota</taxon>
        <taxon>Fungi</taxon>
        <taxon>Dikarya</taxon>
        <taxon>Ascomycota</taxon>
        <taxon>Pezizomycotina</taxon>
        <taxon>Sordariomycetes</taxon>
        <taxon>Sordariomycetidae</taxon>
        <taxon>Sordariales</taxon>
        <taxon>Chaetomiaceae</taxon>
        <taxon>Chaetomidium</taxon>
    </lineage>
</organism>
<feature type="signal peptide" evidence="7">
    <location>
        <begin position="1"/>
        <end position="19"/>
    </location>
</feature>
<dbReference type="AlphaFoldDB" id="A0AAN6VP91"/>
<keyword evidence="9" id="KW-1185">Reference proteome</keyword>
<keyword evidence="6" id="KW-1015">Disulfide bond</keyword>
<sequence length="519" mass="56795">MTLVVMVGTILASVGVVDALSGAGASLDPVQPVLLPDGALAKNPLAHLGGNGPWTVSPDVNGISSDVPENCYVDQAAYVLRHGSRYPDAGAHSGWVEMARQYKESNYTASGPLSFLHSWDTPLTHPDIQIAQLSQTGYKELYSLGYTLRTRYPNLYQEGDDFYVWANNYTRVIQTAQLFVRGYLGANSTLLGNVVSVTGRGVPAHLADTLAPSDMCPTFKDDSAAQQDPWRSIWLPPFIKRLSKYIDGDLQLQDSQWNDFPYICGFESQVSGRLSPFCDTFTQEELAQYEYQQDLRYYYGVGPGADVSSKMMVPFLSALVQRFVDGPEAEGVAVGGGSFKVPKLLMNFLNDGQLNQLAAATGVFDGQKPLPIDRIAEDRLWRSSRISPMRGTIAFERLNCRVSGGGGNSTTPLPTTTSRACKPRPTWAAVFKRHLSGYRNETFVRIRINEAVYPVPSCQDGPGESCSLARYAEHVSEKLKTIGSFAELCNATDPATPRTVLGASFLTNLDQPHLRVVKP</sequence>
<dbReference type="EC" id="3.1.3.8" evidence="2"/>
<dbReference type="InterPro" id="IPR000560">
    <property type="entry name" value="His_Pase_clade-2"/>
</dbReference>
<reference evidence="8" key="2">
    <citation type="submission" date="2023-05" db="EMBL/GenBank/DDBJ databases">
        <authorList>
            <consortium name="Lawrence Berkeley National Laboratory"/>
            <person name="Steindorff A."/>
            <person name="Hensen N."/>
            <person name="Bonometti L."/>
            <person name="Westerberg I."/>
            <person name="Brannstrom I.O."/>
            <person name="Guillou S."/>
            <person name="Cros-Aarteil S."/>
            <person name="Calhoun S."/>
            <person name="Haridas S."/>
            <person name="Kuo A."/>
            <person name="Mondo S."/>
            <person name="Pangilinan J."/>
            <person name="Riley R."/>
            <person name="Labutti K."/>
            <person name="Andreopoulos B."/>
            <person name="Lipzen A."/>
            <person name="Chen C."/>
            <person name="Yanf M."/>
            <person name="Daum C."/>
            <person name="Ng V."/>
            <person name="Clum A."/>
            <person name="Ohm R."/>
            <person name="Martin F."/>
            <person name="Silar P."/>
            <person name="Natvig D."/>
            <person name="Lalanne C."/>
            <person name="Gautier V."/>
            <person name="Ament-Velasquez S.L."/>
            <person name="Kruys A."/>
            <person name="Hutchinson M.I."/>
            <person name="Powell A.J."/>
            <person name="Barry K."/>
            <person name="Miller A.N."/>
            <person name="Grigoriev I.V."/>
            <person name="Debuchy R."/>
            <person name="Gladieux P."/>
            <person name="Thoren M.H."/>
            <person name="Johannesson H."/>
        </authorList>
    </citation>
    <scope>NUCLEOTIDE SEQUENCE</scope>
    <source>
        <strain evidence="8">CBS 538.74</strain>
    </source>
</reference>
<dbReference type="Pfam" id="PF00328">
    <property type="entry name" value="His_Phos_2"/>
    <property type="match status" value="1"/>
</dbReference>
<comment type="caution">
    <text evidence="8">The sequence shown here is derived from an EMBL/GenBank/DDBJ whole genome shotgun (WGS) entry which is preliminary data.</text>
</comment>
<dbReference type="PANTHER" id="PTHR20963:SF23">
    <property type="entry name" value="3-PHYTASE"/>
    <property type="match status" value="1"/>
</dbReference>
<keyword evidence="3" id="KW-0378">Hydrolase</keyword>
<evidence type="ECO:0000256" key="4">
    <source>
        <dbReference type="ARBA" id="ARBA00023180"/>
    </source>
</evidence>
<proteinExistence type="inferred from homology"/>
<feature type="chain" id="PRO_5042978768" description="3-phytase" evidence="7">
    <location>
        <begin position="20"/>
        <end position="519"/>
    </location>
</feature>
<evidence type="ECO:0000256" key="1">
    <source>
        <dbReference type="ARBA" id="ARBA00005375"/>
    </source>
</evidence>
<dbReference type="Proteomes" id="UP001302745">
    <property type="component" value="Unassembled WGS sequence"/>
</dbReference>
<dbReference type="PIRSF" id="PIRSF000894">
    <property type="entry name" value="Acid_phosphatase"/>
    <property type="match status" value="1"/>
</dbReference>
<dbReference type="SUPFAM" id="SSF53254">
    <property type="entry name" value="Phosphoglycerate mutase-like"/>
    <property type="match status" value="1"/>
</dbReference>
<dbReference type="InterPro" id="IPR033379">
    <property type="entry name" value="Acid_Pase_AS"/>
</dbReference>
<dbReference type="Gene3D" id="3.40.50.1240">
    <property type="entry name" value="Phosphoglycerate mutase-like"/>
    <property type="match status" value="1"/>
</dbReference>
<dbReference type="InterPro" id="IPR029033">
    <property type="entry name" value="His_PPase_superfam"/>
</dbReference>
<gene>
    <name evidence="8" type="ORF">C8A00DRAFT_32384</name>
</gene>
<dbReference type="EMBL" id="MU856902">
    <property type="protein sequence ID" value="KAK4154789.1"/>
    <property type="molecule type" value="Genomic_DNA"/>
</dbReference>
<accession>A0AAN6VP91</accession>
<feature type="active site" description="Nucleophile" evidence="5">
    <location>
        <position position="82"/>
    </location>
</feature>